<proteinExistence type="predicted"/>
<reference evidence="3" key="2">
    <citation type="submission" date="2025-08" db="UniProtKB">
        <authorList>
            <consortium name="Ensembl"/>
        </authorList>
    </citation>
    <scope>IDENTIFICATION</scope>
</reference>
<organism evidence="3 4">
    <name type="scientific">Denticeps clupeoides</name>
    <name type="common">denticle herring</name>
    <dbReference type="NCBI Taxonomy" id="299321"/>
    <lineage>
        <taxon>Eukaryota</taxon>
        <taxon>Metazoa</taxon>
        <taxon>Chordata</taxon>
        <taxon>Craniata</taxon>
        <taxon>Vertebrata</taxon>
        <taxon>Euteleostomi</taxon>
        <taxon>Actinopterygii</taxon>
        <taxon>Neopterygii</taxon>
        <taxon>Teleostei</taxon>
        <taxon>Clupei</taxon>
        <taxon>Clupeiformes</taxon>
        <taxon>Denticipitoidei</taxon>
        <taxon>Denticipitidae</taxon>
        <taxon>Denticeps</taxon>
    </lineage>
</organism>
<evidence type="ECO:0000313" key="4">
    <source>
        <dbReference type="Proteomes" id="UP000694580"/>
    </source>
</evidence>
<dbReference type="Ensembl" id="ENSDCDT00010030809.1">
    <property type="protein sequence ID" value="ENSDCDP00010024812.1"/>
    <property type="gene ID" value="ENSDCDG00010015848.1"/>
</dbReference>
<dbReference type="Pfam" id="PF13358">
    <property type="entry name" value="DDE_3"/>
    <property type="match status" value="1"/>
</dbReference>
<dbReference type="AlphaFoldDB" id="A0AAY4BW59"/>
<reference evidence="3 4" key="1">
    <citation type="submission" date="2020-06" db="EMBL/GenBank/DDBJ databases">
        <authorList>
            <consortium name="Wellcome Sanger Institute Data Sharing"/>
        </authorList>
    </citation>
    <scope>NUCLEOTIDE SEQUENCE [LARGE SCALE GENOMIC DNA]</scope>
</reference>
<dbReference type="GeneTree" id="ENSGT01150000286914"/>
<feature type="domain" description="Tc1-like transposase DDE" evidence="2">
    <location>
        <begin position="24"/>
        <end position="72"/>
    </location>
</feature>
<dbReference type="GO" id="GO:0003676">
    <property type="term" value="F:nucleic acid binding"/>
    <property type="evidence" value="ECO:0007669"/>
    <property type="project" value="InterPro"/>
</dbReference>
<dbReference type="InterPro" id="IPR038717">
    <property type="entry name" value="Tc1-like_DDE_dom"/>
</dbReference>
<reference evidence="3" key="3">
    <citation type="submission" date="2025-09" db="UniProtKB">
        <authorList>
            <consortium name="Ensembl"/>
        </authorList>
    </citation>
    <scope>IDENTIFICATION</scope>
</reference>
<protein>
    <recommendedName>
        <fullName evidence="2">Tc1-like transposase DDE domain-containing protein</fullName>
    </recommendedName>
</protein>
<sequence>MNAAKDRDILDKNLLQNNDPKHTANEGVASQQSVTVLEWPSQSPDLNPIENLWRDLKMAVHQARQPKNLTKLHQLCKEEWAYIPLNYCEMLLEGYPKRLSQVIQFKGNSTKY</sequence>
<evidence type="ECO:0000313" key="3">
    <source>
        <dbReference type="Ensembl" id="ENSDCDP00010024812.1"/>
    </source>
</evidence>
<feature type="compositionally biased region" description="Basic and acidic residues" evidence="1">
    <location>
        <begin position="1"/>
        <end position="11"/>
    </location>
</feature>
<evidence type="ECO:0000259" key="2">
    <source>
        <dbReference type="Pfam" id="PF13358"/>
    </source>
</evidence>
<dbReference type="Proteomes" id="UP000694580">
    <property type="component" value="Chromosome 1"/>
</dbReference>
<accession>A0AAY4BW59</accession>
<keyword evidence="4" id="KW-1185">Reference proteome</keyword>
<dbReference type="Gene3D" id="3.30.420.10">
    <property type="entry name" value="Ribonuclease H-like superfamily/Ribonuclease H"/>
    <property type="match status" value="1"/>
</dbReference>
<feature type="region of interest" description="Disordered" evidence="1">
    <location>
        <begin position="1"/>
        <end position="29"/>
    </location>
</feature>
<name>A0AAY4BW59_9TELE</name>
<evidence type="ECO:0000256" key="1">
    <source>
        <dbReference type="SAM" id="MobiDB-lite"/>
    </source>
</evidence>
<dbReference type="InterPro" id="IPR036397">
    <property type="entry name" value="RNaseH_sf"/>
</dbReference>